<dbReference type="PANTHER" id="PTHR24006">
    <property type="entry name" value="UBIQUITIN CARBOXYL-TERMINAL HYDROLASE"/>
    <property type="match status" value="1"/>
</dbReference>
<proteinExistence type="inferred from homology"/>
<evidence type="ECO:0000256" key="7">
    <source>
        <dbReference type="ARBA" id="ARBA00022807"/>
    </source>
</evidence>
<evidence type="ECO:0000256" key="9">
    <source>
        <dbReference type="ARBA" id="ARBA00029910"/>
    </source>
</evidence>
<evidence type="ECO:0000259" key="12">
    <source>
        <dbReference type="PROSITE" id="PS50235"/>
    </source>
</evidence>
<keyword evidence="14" id="KW-1185">Reference proteome</keyword>
<dbReference type="InterPro" id="IPR045578">
    <property type="entry name" value="USP47_C"/>
</dbReference>
<comment type="similarity">
    <text evidence="2">Belongs to the peptidase C19 family.</text>
</comment>
<comment type="caution">
    <text evidence="13">The sequence shown here is derived from an EMBL/GenBank/DDBJ whole genome shotgun (WGS) entry which is preliminary data.</text>
</comment>
<dbReference type="PROSITE" id="PS00973">
    <property type="entry name" value="USP_2"/>
    <property type="match status" value="1"/>
</dbReference>
<name>A0A2J7PHJ9_9NEOP</name>
<feature type="compositionally biased region" description="Polar residues" evidence="11">
    <location>
        <begin position="904"/>
        <end position="916"/>
    </location>
</feature>
<feature type="domain" description="USP" evidence="12">
    <location>
        <begin position="163"/>
        <end position="556"/>
    </location>
</feature>
<dbReference type="PROSITE" id="PS50235">
    <property type="entry name" value="USP_3"/>
    <property type="match status" value="1"/>
</dbReference>
<feature type="region of interest" description="Disordered" evidence="11">
    <location>
        <begin position="843"/>
        <end position="865"/>
    </location>
</feature>
<keyword evidence="5" id="KW-0833">Ubl conjugation pathway</keyword>
<feature type="region of interest" description="Disordered" evidence="11">
    <location>
        <begin position="400"/>
        <end position="470"/>
    </location>
</feature>
<dbReference type="GO" id="GO:0005634">
    <property type="term" value="C:nucleus"/>
    <property type="evidence" value="ECO:0007669"/>
    <property type="project" value="TreeGrafter"/>
</dbReference>
<dbReference type="EC" id="3.4.19.12" evidence="3"/>
<dbReference type="GO" id="GO:0016579">
    <property type="term" value="P:protein deubiquitination"/>
    <property type="evidence" value="ECO:0007669"/>
    <property type="project" value="InterPro"/>
</dbReference>
<dbReference type="EMBL" id="NEVH01025136">
    <property type="protein sequence ID" value="PNF15805.1"/>
    <property type="molecule type" value="Genomic_DNA"/>
</dbReference>
<evidence type="ECO:0000256" key="4">
    <source>
        <dbReference type="ARBA" id="ARBA00022670"/>
    </source>
</evidence>
<accession>A0A2J7PHJ9</accession>
<dbReference type="CDD" id="cd02659">
    <property type="entry name" value="peptidase_C19C"/>
    <property type="match status" value="1"/>
</dbReference>
<feature type="compositionally biased region" description="Basic and acidic residues" evidence="11">
    <location>
        <begin position="461"/>
        <end position="470"/>
    </location>
</feature>
<evidence type="ECO:0000256" key="3">
    <source>
        <dbReference type="ARBA" id="ARBA00012759"/>
    </source>
</evidence>
<reference evidence="13 14" key="1">
    <citation type="submission" date="2017-12" db="EMBL/GenBank/DDBJ databases">
        <title>Hemimetabolous genomes reveal molecular basis of termite eusociality.</title>
        <authorList>
            <person name="Harrison M.C."/>
            <person name="Jongepier E."/>
            <person name="Robertson H.M."/>
            <person name="Arning N."/>
            <person name="Bitard-Feildel T."/>
            <person name="Chao H."/>
            <person name="Childers C.P."/>
            <person name="Dinh H."/>
            <person name="Doddapaneni H."/>
            <person name="Dugan S."/>
            <person name="Gowin J."/>
            <person name="Greiner C."/>
            <person name="Han Y."/>
            <person name="Hu H."/>
            <person name="Hughes D.S.T."/>
            <person name="Huylmans A.-K."/>
            <person name="Kemena C."/>
            <person name="Kremer L.P.M."/>
            <person name="Lee S.L."/>
            <person name="Lopez-Ezquerra A."/>
            <person name="Mallet L."/>
            <person name="Monroy-Kuhn J.M."/>
            <person name="Moser A."/>
            <person name="Murali S.C."/>
            <person name="Muzny D.M."/>
            <person name="Otani S."/>
            <person name="Piulachs M.-D."/>
            <person name="Poelchau M."/>
            <person name="Qu J."/>
            <person name="Schaub F."/>
            <person name="Wada-Katsumata A."/>
            <person name="Worley K.C."/>
            <person name="Xie Q."/>
            <person name="Ylla G."/>
            <person name="Poulsen M."/>
            <person name="Gibbs R.A."/>
            <person name="Schal C."/>
            <person name="Richards S."/>
            <person name="Belles X."/>
            <person name="Korb J."/>
            <person name="Bornberg-Bauer E."/>
        </authorList>
    </citation>
    <scope>NUCLEOTIDE SEQUENCE [LARGE SCALE GENOMIC DNA]</scope>
    <source>
        <tissue evidence="13">Whole body</tissue>
    </source>
</reference>
<dbReference type="PANTHER" id="PTHR24006:SF702">
    <property type="entry name" value="UBIQUITIN CARBOXYL-TERMINAL HYDROLASE 47"/>
    <property type="match status" value="1"/>
</dbReference>
<evidence type="ECO:0000313" key="13">
    <source>
        <dbReference type="EMBL" id="PNF15805.1"/>
    </source>
</evidence>
<feature type="compositionally biased region" description="Polar residues" evidence="11">
    <location>
        <begin position="843"/>
        <end position="856"/>
    </location>
</feature>
<dbReference type="FunCoup" id="A0A2J7PHJ9">
    <property type="interactions" value="2247"/>
</dbReference>
<feature type="compositionally biased region" description="Polar residues" evidence="11">
    <location>
        <begin position="949"/>
        <end position="960"/>
    </location>
</feature>
<dbReference type="Pfam" id="PF14560">
    <property type="entry name" value="Ubiquitin_2"/>
    <property type="match status" value="1"/>
</dbReference>
<dbReference type="GO" id="GO:0004843">
    <property type="term" value="F:cysteine-type deubiquitinase activity"/>
    <property type="evidence" value="ECO:0007669"/>
    <property type="project" value="UniProtKB-EC"/>
</dbReference>
<dbReference type="OrthoDB" id="289038at2759"/>
<evidence type="ECO:0000256" key="10">
    <source>
        <dbReference type="ARBA" id="ARBA00032453"/>
    </source>
</evidence>
<dbReference type="InterPro" id="IPR028889">
    <property type="entry name" value="USP"/>
</dbReference>
<dbReference type="InterPro" id="IPR001394">
    <property type="entry name" value="Peptidase_C19_UCH"/>
</dbReference>
<dbReference type="Pfam" id="PF00443">
    <property type="entry name" value="UCH"/>
    <property type="match status" value="1"/>
</dbReference>
<feature type="compositionally biased region" description="Polar residues" evidence="11">
    <location>
        <begin position="433"/>
        <end position="445"/>
    </location>
</feature>
<evidence type="ECO:0000256" key="8">
    <source>
        <dbReference type="ARBA" id="ARBA00026136"/>
    </source>
</evidence>
<evidence type="ECO:0000256" key="11">
    <source>
        <dbReference type="SAM" id="MobiDB-lite"/>
    </source>
</evidence>
<dbReference type="InterPro" id="IPR038765">
    <property type="entry name" value="Papain-like_cys_pep_sf"/>
</dbReference>
<gene>
    <name evidence="13" type="ORF">B7P43_G10431</name>
</gene>
<dbReference type="PROSITE" id="PS00972">
    <property type="entry name" value="USP_1"/>
    <property type="match status" value="1"/>
</dbReference>
<dbReference type="InterPro" id="IPR000626">
    <property type="entry name" value="Ubiquitin-like_dom"/>
</dbReference>
<organism evidence="13 14">
    <name type="scientific">Cryptotermes secundus</name>
    <dbReference type="NCBI Taxonomy" id="105785"/>
    <lineage>
        <taxon>Eukaryota</taxon>
        <taxon>Metazoa</taxon>
        <taxon>Ecdysozoa</taxon>
        <taxon>Arthropoda</taxon>
        <taxon>Hexapoda</taxon>
        <taxon>Insecta</taxon>
        <taxon>Pterygota</taxon>
        <taxon>Neoptera</taxon>
        <taxon>Polyneoptera</taxon>
        <taxon>Dictyoptera</taxon>
        <taxon>Blattodea</taxon>
        <taxon>Blattoidea</taxon>
        <taxon>Termitoidae</taxon>
        <taxon>Kalotermitidae</taxon>
        <taxon>Cryptotermitinae</taxon>
        <taxon>Cryptotermes</taxon>
    </lineage>
</organism>
<dbReference type="InterPro" id="IPR018200">
    <property type="entry name" value="USP_CS"/>
</dbReference>
<sequence>MVCVLGEERAVCIIQDLSAATAGAKSTLLLPASTTVQDLFQTVGKIFQYDPESFELILQRTSDTESVILNEHKEKTIVAVGVNFEPGTRNTIIITNMPTAPRCKVVPVSVDGEDDMQLGASASPTAITDYAHPPPAPPPPPPAVGSAEYSYATALIKHNTGYVGLVNQAMTCYLNSLLQALYMTPEFRNALYKWEFDGTEAEAVKSIPYQLQKLFLNLQTSSKSAVETTELTRSFGWDSGEAWQQHDIQELCRVMFDALEQKFKHTDQADLIQRLYEGKMIDYVKCLECGTEKSREDTFLDIPLPVRPFGSSVAYGSVEEALRAFVQPETLDGNNQYYCEKCNKKCDAHKGLKFSKFPYLLTLHLKRFDFDYNTLHRIKLNDKVVFLETLNLNSVIECPGSKEDSDGIPEESVVKCDDSSTTDSGSALDDESCQGTETVLSTQDADYQEDDEGIDMNNTPNHHENEKNQRHAMEKGPYIYELFSIMVHSGSASGGHYYAYIKDFKKGDWFCFNDQSVSRITYDDIKKTYGGGPMRSYYSGAYSSSTNAYMLMYRQIDKQRNCEAMTVDEFPAHIKDLLQKMQKREESDRILREKEMDMCKIKLYAHYPTKRQMVEAKLYCASDVTLQEATGMAHRCLRLEGVVPLERCRLVNYDRLQDTIECSFEGRENDPISEILSSLRGYDLLLEIRREDAEFEVYQPGGVATKVFVVDLETEEVDGPTTVRGNLSQTVAEFKVTLAKALHLDPKTMKVVLEKYSSEPKLLDNDDKTLKFEGFYGSNKVFVASSCDDDPEKPFVISKLHKIISRFEHIISLQVVLPYSRKELLEKLRISVLNFDVNRNSSRNAKLTEESSTNEELASGGGGGGDGASALCIMSPACSGNPLRDSSPQPPGDTEEEGIGATGHSDQSASEDSSLTDSDRTLVGDAPDDGLPPLSSSSRSSPGSDRHNISSPEEANTVAYNSYPREQTENWDDEENDTASATTRSTNYYFKAVPYTDNDNQKMLKVLVDKRMFLGTLKKDLEPYIGVPVEYFKIYRLKSGQQEFECARLTENLGSYRDDEKLIVRLDRVLKKDEHRGKVFQLLPNSPEPIKFLCDWILSKGMTVGEVKKEILEEIKRKYSIDIPYERCRLRKKSWKNPAEIYLNDQRFEQDISLFPNWEMFLQELPEPEKITSSNQLVLFVRRWCPANLELKAFEEVLLDESTVMELKTKLSNLSGIPAEYVEFAKGQGSFPCEMSVLGIHTELGWNTETATLDNWPPGIFEDGHVILYRDSREELKQLSSEERKEIANREGSRVNRLGIIASTRKERTLKIYLDMSHRRNDDAEVD</sequence>
<dbReference type="SUPFAM" id="SSF54001">
    <property type="entry name" value="Cysteine proteinases"/>
    <property type="match status" value="1"/>
</dbReference>
<comment type="catalytic activity">
    <reaction evidence="1">
        <text>Thiol-dependent hydrolysis of ester, thioester, amide, peptide and isopeptide bonds formed by the C-terminal Gly of ubiquitin (a 76-residue protein attached to proteins as an intracellular targeting signal).</text>
        <dbReference type="EC" id="3.4.19.12"/>
    </reaction>
</comment>
<keyword evidence="7" id="KW-0788">Thiol protease</keyword>
<dbReference type="Pfam" id="PF25985">
    <property type="entry name" value="Ubiquitin_USP47_N"/>
    <property type="match status" value="1"/>
</dbReference>
<evidence type="ECO:0000256" key="5">
    <source>
        <dbReference type="ARBA" id="ARBA00022786"/>
    </source>
</evidence>
<keyword evidence="4" id="KW-0645">Protease</keyword>
<dbReference type="Gene3D" id="3.90.70.10">
    <property type="entry name" value="Cysteine proteinases"/>
    <property type="match status" value="1"/>
</dbReference>
<feature type="compositionally biased region" description="Low complexity" evidence="11">
    <location>
        <begin position="929"/>
        <end position="943"/>
    </location>
</feature>
<feature type="region of interest" description="Disordered" evidence="11">
    <location>
        <begin position="879"/>
        <end position="982"/>
    </location>
</feature>
<dbReference type="Pfam" id="PF19718">
    <property type="entry name" value="USP47_C"/>
    <property type="match status" value="1"/>
</dbReference>
<dbReference type="InterPro" id="IPR050164">
    <property type="entry name" value="Peptidase_C19"/>
</dbReference>
<dbReference type="GO" id="GO:0006508">
    <property type="term" value="P:proteolysis"/>
    <property type="evidence" value="ECO:0007669"/>
    <property type="project" value="UniProtKB-KW"/>
</dbReference>
<evidence type="ECO:0000256" key="2">
    <source>
        <dbReference type="ARBA" id="ARBA00009085"/>
    </source>
</evidence>
<dbReference type="InterPro" id="IPR029071">
    <property type="entry name" value="Ubiquitin-like_domsf"/>
</dbReference>
<protein>
    <recommendedName>
        <fullName evidence="8">Ubiquitin carboxyl-terminal hydrolase 47</fullName>
        <ecNumber evidence="3">3.4.19.12</ecNumber>
    </recommendedName>
    <alternativeName>
        <fullName evidence="9">Ubiquitin thioesterase 47</fullName>
    </alternativeName>
    <alternativeName>
        <fullName evidence="10">Ubiquitin-specific-processing protease 47</fullName>
    </alternativeName>
</protein>
<dbReference type="SUPFAM" id="SSF54236">
    <property type="entry name" value="Ubiquitin-like"/>
    <property type="match status" value="1"/>
</dbReference>
<dbReference type="Proteomes" id="UP000235965">
    <property type="component" value="Unassembled WGS sequence"/>
</dbReference>
<dbReference type="EMBL" id="NEVH01025136">
    <property type="protein sequence ID" value="PNF15806.1"/>
    <property type="molecule type" value="Genomic_DNA"/>
</dbReference>
<evidence type="ECO:0000313" key="14">
    <source>
        <dbReference type="Proteomes" id="UP000235965"/>
    </source>
</evidence>
<dbReference type="InParanoid" id="A0A2J7PHJ9"/>
<evidence type="ECO:0000256" key="6">
    <source>
        <dbReference type="ARBA" id="ARBA00022801"/>
    </source>
</evidence>
<evidence type="ECO:0000256" key="1">
    <source>
        <dbReference type="ARBA" id="ARBA00000707"/>
    </source>
</evidence>
<dbReference type="STRING" id="105785.A0A2J7PHJ9"/>
<dbReference type="GO" id="GO:0005829">
    <property type="term" value="C:cytosol"/>
    <property type="evidence" value="ECO:0007669"/>
    <property type="project" value="TreeGrafter"/>
</dbReference>
<keyword evidence="6 13" id="KW-0378">Hydrolase</keyword>